<evidence type="ECO:0000313" key="2">
    <source>
        <dbReference type="Proteomes" id="UP000198984"/>
    </source>
</evidence>
<dbReference type="OrthoDB" id="667202at2"/>
<dbReference type="RefSeq" id="WP_089907730.1">
    <property type="nucleotide sequence ID" value="NZ_FOBB01000001.1"/>
</dbReference>
<protein>
    <recommendedName>
        <fullName evidence="3">SnoaL-like domain-containing protein</fullName>
    </recommendedName>
</protein>
<dbReference type="EMBL" id="FOBB01000001">
    <property type="protein sequence ID" value="SEL01519.1"/>
    <property type="molecule type" value="Genomic_DNA"/>
</dbReference>
<proteinExistence type="predicted"/>
<organism evidence="1 2">
    <name type="scientific">Chitinophaga rupis</name>
    <dbReference type="NCBI Taxonomy" id="573321"/>
    <lineage>
        <taxon>Bacteria</taxon>
        <taxon>Pseudomonadati</taxon>
        <taxon>Bacteroidota</taxon>
        <taxon>Chitinophagia</taxon>
        <taxon>Chitinophagales</taxon>
        <taxon>Chitinophagaceae</taxon>
        <taxon>Chitinophaga</taxon>
    </lineage>
</organism>
<evidence type="ECO:0008006" key="3">
    <source>
        <dbReference type="Google" id="ProtNLM"/>
    </source>
</evidence>
<gene>
    <name evidence="1" type="ORF">SAMN04488505_1011319</name>
</gene>
<dbReference type="InterPro" id="IPR032710">
    <property type="entry name" value="NTF2-like_dom_sf"/>
</dbReference>
<keyword evidence="2" id="KW-1185">Reference proteome</keyword>
<dbReference type="STRING" id="573321.SAMN04488505_1011319"/>
<name>A0A1H7LRM5_9BACT</name>
<sequence>MQQMQQTIEQFFKDYENRFAEGLAGKADVAATTAVFADCFIEASPRGVICGKNDDAFRASIPKGYDFYKSIGTSRMNIEHLTVTALDDLHYMVKVRWQSYYLKDERELLIEFDVTYFLQQQQEQLKIFAYITGDEQQLLKERGVIS</sequence>
<evidence type="ECO:0000313" key="1">
    <source>
        <dbReference type="EMBL" id="SEL01519.1"/>
    </source>
</evidence>
<dbReference type="SUPFAM" id="SSF54427">
    <property type="entry name" value="NTF2-like"/>
    <property type="match status" value="1"/>
</dbReference>
<dbReference type="Proteomes" id="UP000198984">
    <property type="component" value="Unassembled WGS sequence"/>
</dbReference>
<dbReference type="AlphaFoldDB" id="A0A1H7LRM5"/>
<reference evidence="1 2" key="1">
    <citation type="submission" date="2016-10" db="EMBL/GenBank/DDBJ databases">
        <authorList>
            <person name="de Groot N.N."/>
        </authorList>
    </citation>
    <scope>NUCLEOTIDE SEQUENCE [LARGE SCALE GENOMIC DNA]</scope>
    <source>
        <strain evidence="1 2">DSM 21039</strain>
    </source>
</reference>
<accession>A0A1H7LRM5</accession>